<name>Q9TZD2_CAEEL</name>
<dbReference type="UCSC" id="R160.6">
    <property type="organism name" value="c. elegans"/>
</dbReference>
<dbReference type="PaxDb" id="6239-R160.6"/>
<sequence length="77" mass="8662">MNTFMHPTLPIANIFLWFAVVFGVLLAVAACGCVFIILVEPCVQRRRYSRAARVAARFNSENDTAVLLSTRRDSNYP</sequence>
<keyword evidence="3" id="KW-1185">Reference proteome</keyword>
<gene>
    <name evidence="2" type="ORF">CELE_R160.6</name>
    <name evidence="2 4" type="ORF">R160.6</name>
</gene>
<evidence type="ECO:0000313" key="3">
    <source>
        <dbReference type="Proteomes" id="UP000001940"/>
    </source>
</evidence>
<dbReference type="eggNOG" id="ENOG502TJ4G">
    <property type="taxonomic scope" value="Eukaryota"/>
</dbReference>
<evidence type="ECO:0000313" key="2">
    <source>
        <dbReference type="EMBL" id="CCD68424.2"/>
    </source>
</evidence>
<reference evidence="2 3" key="1">
    <citation type="journal article" date="1998" name="Science">
        <title>Genome sequence of the nematode C. elegans: a platform for investigating biology.</title>
        <authorList>
            <consortium name="The C. elegans sequencing consortium"/>
            <person name="Sulson J.E."/>
            <person name="Waterston R."/>
        </authorList>
    </citation>
    <scope>NUCLEOTIDE SEQUENCE [LARGE SCALE GENOMIC DNA]</scope>
    <source>
        <strain evidence="2 3">Bristol N2</strain>
    </source>
</reference>
<evidence type="ECO:0000256" key="1">
    <source>
        <dbReference type="SAM" id="Phobius"/>
    </source>
</evidence>
<proteinExistence type="predicted"/>
<keyword evidence="1" id="KW-0472">Membrane</keyword>
<dbReference type="PIR" id="T33566">
    <property type="entry name" value="T33566"/>
</dbReference>
<dbReference type="FunCoup" id="Q9TZD2">
    <property type="interactions" value="128"/>
</dbReference>
<dbReference type="SMR" id="Q9TZD2"/>
<dbReference type="AlphaFoldDB" id="Q9TZD2"/>
<dbReference type="HOGENOM" id="CLU_1284324_0_0_1"/>
<keyword evidence="1" id="KW-1133">Transmembrane helix</keyword>
<keyword evidence="1 2" id="KW-0812">Transmembrane</keyword>
<dbReference type="InParanoid" id="Q9TZD2"/>
<dbReference type="Proteomes" id="UP000001940">
    <property type="component" value="Chromosome X"/>
</dbReference>
<feature type="transmembrane region" description="Helical" evidence="1">
    <location>
        <begin position="14"/>
        <end position="39"/>
    </location>
</feature>
<protein>
    <submittedName>
        <fullName evidence="2">Transmembrane protein</fullName>
    </submittedName>
</protein>
<accession>Q9TZD2</accession>
<dbReference type="WormBase" id="R160.6">
    <property type="protein sequence ID" value="CE53656"/>
    <property type="gene ID" value="WBGene00020123"/>
</dbReference>
<dbReference type="EMBL" id="BX284606">
    <property type="protein sequence ID" value="CCD68424.2"/>
    <property type="molecule type" value="Genomic_DNA"/>
</dbReference>
<dbReference type="AGR" id="WB:WBGene00020123"/>
<evidence type="ECO:0000313" key="4">
    <source>
        <dbReference type="WormBase" id="R160.6"/>
    </source>
</evidence>
<organism evidence="2 3">
    <name type="scientific">Caenorhabditis elegans</name>
    <dbReference type="NCBI Taxonomy" id="6239"/>
    <lineage>
        <taxon>Eukaryota</taxon>
        <taxon>Metazoa</taxon>
        <taxon>Ecdysozoa</taxon>
        <taxon>Nematoda</taxon>
        <taxon>Chromadorea</taxon>
        <taxon>Rhabditida</taxon>
        <taxon>Rhabditina</taxon>
        <taxon>Rhabditomorpha</taxon>
        <taxon>Rhabditoidea</taxon>
        <taxon>Rhabditidae</taxon>
        <taxon>Peloderinae</taxon>
        <taxon>Caenorhabditis</taxon>
    </lineage>
</organism>